<dbReference type="AlphaFoldDB" id="A0A6P2SNQ9"/>
<dbReference type="Proteomes" id="UP000494261">
    <property type="component" value="Unassembled WGS sequence"/>
</dbReference>
<protein>
    <submittedName>
        <fullName evidence="1">Putative phage tail protein gpX</fullName>
    </submittedName>
</protein>
<accession>A0A6P2SNQ9</accession>
<gene>
    <name evidence="1" type="ORF">BLA13014_07390</name>
</gene>
<sequence>MYLTHITTEGERWDQLATRYYGDPLQYERIVAANPHVPLATTLPGGLTLSVPVIEQQDLSEELPPWLR</sequence>
<dbReference type="RefSeq" id="WP_034175821.1">
    <property type="nucleotide sequence ID" value="NZ_CABVQC010000082.1"/>
</dbReference>
<organism evidence="1 2">
    <name type="scientific">Burkholderia aenigmatica</name>
    <dbReference type="NCBI Taxonomy" id="2015348"/>
    <lineage>
        <taxon>Bacteria</taxon>
        <taxon>Pseudomonadati</taxon>
        <taxon>Pseudomonadota</taxon>
        <taxon>Betaproteobacteria</taxon>
        <taxon>Burkholderiales</taxon>
        <taxon>Burkholderiaceae</taxon>
        <taxon>Burkholderia</taxon>
        <taxon>Burkholderia cepacia complex</taxon>
    </lineage>
</organism>
<reference evidence="1 2" key="1">
    <citation type="submission" date="2019-09" db="EMBL/GenBank/DDBJ databases">
        <authorList>
            <person name="Depoorter E."/>
        </authorList>
    </citation>
    <scope>NUCLEOTIDE SEQUENCE [LARGE SCALE GENOMIC DNA]</scope>
    <source>
        <strain evidence="1">LMG 13014</strain>
    </source>
</reference>
<name>A0A6P2SNQ9_9BURK</name>
<dbReference type="EMBL" id="CABVQC010000082">
    <property type="protein sequence ID" value="VWC47292.1"/>
    <property type="molecule type" value="Genomic_DNA"/>
</dbReference>
<proteinExistence type="predicted"/>
<evidence type="ECO:0000313" key="1">
    <source>
        <dbReference type="EMBL" id="VWC47292.1"/>
    </source>
</evidence>
<evidence type="ECO:0000313" key="2">
    <source>
        <dbReference type="Proteomes" id="UP000494261"/>
    </source>
</evidence>
<dbReference type="InterPro" id="IPR008861">
    <property type="entry name" value="GpX-like"/>
</dbReference>
<dbReference type="Pfam" id="PF05489">
    <property type="entry name" value="Phage_tail_X"/>
    <property type="match status" value="1"/>
</dbReference>